<dbReference type="RefSeq" id="WP_230668727.1">
    <property type="nucleotide sequence ID" value="NZ_JAJNAY010000001.1"/>
</dbReference>
<dbReference type="EMBL" id="JAJNAY010000001">
    <property type="protein sequence ID" value="MCD1116968.1"/>
    <property type="molecule type" value="Genomic_DNA"/>
</dbReference>
<accession>A0A9Q3YVJ8</accession>
<comment type="caution">
    <text evidence="1">The sequence shown here is derived from an EMBL/GenBank/DDBJ whole genome shotgun (WGS) entry which is preliminary data.</text>
</comment>
<sequence length="124" mass="14446">MKLTESEIPKEYKLTEENQCKSIQASILFNNPKMYEMIFGKIKSQEIQNFESSKDSGSILYLEFANKFESESFVKSLLWGTSNKPTNKNPEEIYFKNNILIIWSFNKESELKKLSKTKVEAGKK</sequence>
<keyword evidence="2" id="KW-1185">Reference proteome</keyword>
<evidence type="ECO:0000313" key="2">
    <source>
        <dbReference type="Proteomes" id="UP001108025"/>
    </source>
</evidence>
<dbReference type="Proteomes" id="UP001108025">
    <property type="component" value="Unassembled WGS sequence"/>
</dbReference>
<evidence type="ECO:0000313" key="1">
    <source>
        <dbReference type="EMBL" id="MCD1116968.1"/>
    </source>
</evidence>
<dbReference type="AlphaFoldDB" id="A0A9Q3YVJ8"/>
<organism evidence="1 2">
    <name type="scientific">Chryseobacterium turcicum</name>
    <dbReference type="NCBI Taxonomy" id="2898076"/>
    <lineage>
        <taxon>Bacteria</taxon>
        <taxon>Pseudomonadati</taxon>
        <taxon>Bacteroidota</taxon>
        <taxon>Flavobacteriia</taxon>
        <taxon>Flavobacteriales</taxon>
        <taxon>Weeksellaceae</taxon>
        <taxon>Chryseobacterium group</taxon>
        <taxon>Chryseobacterium</taxon>
    </lineage>
</organism>
<protein>
    <submittedName>
        <fullName evidence="1">Uncharacterized protein</fullName>
    </submittedName>
</protein>
<proteinExistence type="predicted"/>
<name>A0A9Q3YVJ8_9FLAO</name>
<gene>
    <name evidence="1" type="ORF">LO744_08880</name>
</gene>
<reference evidence="1" key="1">
    <citation type="submission" date="2021-11" db="EMBL/GenBank/DDBJ databases">
        <title>Description of novel Chryseobacterium species.</title>
        <authorList>
            <person name="Saticioglu I.B."/>
            <person name="Ay H."/>
            <person name="Altun S."/>
            <person name="Duman M."/>
        </authorList>
    </citation>
    <scope>NUCLEOTIDE SEQUENCE</scope>
    <source>
        <strain evidence="1">C-17</strain>
    </source>
</reference>